<dbReference type="PANTHER" id="PTHR46696:SF1">
    <property type="entry name" value="CYTOCHROME P450 YJIB-RELATED"/>
    <property type="match status" value="1"/>
</dbReference>
<proteinExistence type="inferred from homology"/>
<dbReference type="Gene3D" id="3.50.50.60">
    <property type="entry name" value="FAD/NAD(P)-binding domain"/>
    <property type="match status" value="1"/>
</dbReference>
<dbReference type="Gene3D" id="3.40.50.1820">
    <property type="entry name" value="alpha/beta hydrolase"/>
    <property type="match status" value="1"/>
</dbReference>
<dbReference type="PROSITE" id="PS50075">
    <property type="entry name" value="CARRIER"/>
    <property type="match status" value="1"/>
</dbReference>
<dbReference type="GO" id="GO:0031177">
    <property type="term" value="F:phosphopantetheine binding"/>
    <property type="evidence" value="ECO:0007669"/>
    <property type="project" value="InterPro"/>
</dbReference>
<evidence type="ECO:0000256" key="3">
    <source>
        <dbReference type="ARBA" id="ARBA00022553"/>
    </source>
</evidence>
<dbReference type="InterPro" id="IPR006162">
    <property type="entry name" value="Ppantetheine_attach_site"/>
</dbReference>
<evidence type="ECO:0000256" key="2">
    <source>
        <dbReference type="ARBA" id="ARBA00022450"/>
    </source>
</evidence>
<gene>
    <name evidence="10" type="ORF">BJ998_008801</name>
</gene>
<dbReference type="Gene3D" id="3.30.70.1990">
    <property type="match status" value="1"/>
</dbReference>
<dbReference type="PROSITE" id="PS00086">
    <property type="entry name" value="CYTOCHROME_P450"/>
    <property type="match status" value="1"/>
</dbReference>
<evidence type="ECO:0000259" key="9">
    <source>
        <dbReference type="PROSITE" id="PS50075"/>
    </source>
</evidence>
<comment type="caution">
    <text evidence="10">The sequence shown here is derived from an EMBL/GenBank/DDBJ whole genome shotgun (WGS) entry which is preliminary data.</text>
</comment>
<accession>A0A7W9KRT3</accession>
<dbReference type="GO" id="GO:0016705">
    <property type="term" value="F:oxidoreductase activity, acting on paired donors, with incorporation or reduction of molecular oxygen"/>
    <property type="evidence" value="ECO:0007669"/>
    <property type="project" value="InterPro"/>
</dbReference>
<dbReference type="SUPFAM" id="SSF51905">
    <property type="entry name" value="FAD/NAD(P)-binding domain"/>
    <property type="match status" value="1"/>
</dbReference>
<keyword evidence="6" id="KW-0560">Oxidoreductase</keyword>
<dbReference type="SUPFAM" id="SSF48264">
    <property type="entry name" value="Cytochrome P450"/>
    <property type="match status" value="1"/>
</dbReference>
<evidence type="ECO:0000256" key="8">
    <source>
        <dbReference type="ARBA" id="ARBA00023033"/>
    </source>
</evidence>
<dbReference type="EMBL" id="JACHIR010000003">
    <property type="protein sequence ID" value="MBB5897542.1"/>
    <property type="molecule type" value="Genomic_DNA"/>
</dbReference>
<dbReference type="PRINTS" id="PR00359">
    <property type="entry name" value="BP450"/>
</dbReference>
<dbReference type="SUPFAM" id="SSF47336">
    <property type="entry name" value="ACP-like"/>
    <property type="match status" value="1"/>
</dbReference>
<dbReference type="InterPro" id="IPR020802">
    <property type="entry name" value="TesA-like"/>
</dbReference>
<reference evidence="10 11" key="1">
    <citation type="submission" date="2020-08" db="EMBL/GenBank/DDBJ databases">
        <title>Sequencing the genomes of 1000 actinobacteria strains.</title>
        <authorList>
            <person name="Klenk H.-P."/>
        </authorList>
    </citation>
    <scope>NUCLEOTIDE SEQUENCE [LARGE SCALE GENOMIC DNA]</scope>
    <source>
        <strain evidence="10 11">DSM 43851</strain>
    </source>
</reference>
<dbReference type="InterPro" id="IPR001128">
    <property type="entry name" value="Cyt_P450"/>
</dbReference>
<evidence type="ECO:0000256" key="1">
    <source>
        <dbReference type="ARBA" id="ARBA00010617"/>
    </source>
</evidence>
<dbReference type="InterPro" id="IPR029058">
    <property type="entry name" value="AB_hydrolase_fold"/>
</dbReference>
<dbReference type="Proteomes" id="UP000585638">
    <property type="component" value="Unassembled WGS sequence"/>
</dbReference>
<dbReference type="GO" id="GO:0020037">
    <property type="term" value="F:heme binding"/>
    <property type="evidence" value="ECO:0007669"/>
    <property type="project" value="InterPro"/>
</dbReference>
<dbReference type="SUPFAM" id="SSF53474">
    <property type="entry name" value="alpha/beta-Hydrolases"/>
    <property type="match status" value="1"/>
</dbReference>
<name>A0A7W9KRT3_9PSEU</name>
<dbReference type="Pfam" id="PF00550">
    <property type="entry name" value="PP-binding"/>
    <property type="match status" value="1"/>
</dbReference>
<dbReference type="SMART" id="SM00823">
    <property type="entry name" value="PKS_PP"/>
    <property type="match status" value="1"/>
</dbReference>
<dbReference type="InterPro" id="IPR036188">
    <property type="entry name" value="FAD/NAD-bd_sf"/>
</dbReference>
<dbReference type="InterPro" id="IPR001031">
    <property type="entry name" value="Thioesterase"/>
</dbReference>
<dbReference type="InterPro" id="IPR002937">
    <property type="entry name" value="Amino_oxidase"/>
</dbReference>
<dbReference type="CDD" id="cd20625">
    <property type="entry name" value="CYP164-like"/>
    <property type="match status" value="1"/>
</dbReference>
<dbReference type="Pfam" id="PF00067">
    <property type="entry name" value="p450"/>
    <property type="match status" value="1"/>
</dbReference>
<dbReference type="PANTHER" id="PTHR46696">
    <property type="entry name" value="P450, PUTATIVE (EUROFUNG)-RELATED"/>
    <property type="match status" value="1"/>
</dbReference>
<keyword evidence="5" id="KW-0479">Metal-binding</keyword>
<dbReference type="SMART" id="SM00824">
    <property type="entry name" value="PKS_TE"/>
    <property type="match status" value="1"/>
</dbReference>
<dbReference type="Pfam" id="PF01593">
    <property type="entry name" value="Amino_oxidase"/>
    <property type="match status" value="1"/>
</dbReference>
<dbReference type="InterPro" id="IPR036736">
    <property type="entry name" value="ACP-like_sf"/>
</dbReference>
<comment type="similarity">
    <text evidence="1">Belongs to the cytochrome P450 family.</text>
</comment>
<dbReference type="Gene3D" id="1.10.405.20">
    <property type="match status" value="1"/>
</dbReference>
<dbReference type="InterPro" id="IPR036396">
    <property type="entry name" value="Cyt_P450_sf"/>
</dbReference>
<evidence type="ECO:0000313" key="11">
    <source>
        <dbReference type="Proteomes" id="UP000585638"/>
    </source>
</evidence>
<dbReference type="Gene3D" id="1.10.630.10">
    <property type="entry name" value="Cytochrome P450"/>
    <property type="match status" value="1"/>
</dbReference>
<evidence type="ECO:0000256" key="7">
    <source>
        <dbReference type="ARBA" id="ARBA00023004"/>
    </source>
</evidence>
<dbReference type="Pfam" id="PF00975">
    <property type="entry name" value="Thioesterase"/>
    <property type="match status" value="1"/>
</dbReference>
<keyword evidence="4" id="KW-0349">Heme</keyword>
<dbReference type="AlphaFoldDB" id="A0A7W9KRT3"/>
<keyword evidence="11" id="KW-1185">Reference proteome</keyword>
<keyword evidence="7" id="KW-0408">Iron</keyword>
<evidence type="ECO:0000313" key="10">
    <source>
        <dbReference type="EMBL" id="MBB5897542.1"/>
    </source>
</evidence>
<keyword evidence="3" id="KW-0597">Phosphoprotein</keyword>
<dbReference type="InterPro" id="IPR020806">
    <property type="entry name" value="PKS_PP-bd"/>
</dbReference>
<dbReference type="InterPro" id="IPR002397">
    <property type="entry name" value="Cyt_P450_B"/>
</dbReference>
<dbReference type="RefSeq" id="WP_221339628.1">
    <property type="nucleotide sequence ID" value="NZ_JACHIR010000003.1"/>
</dbReference>
<dbReference type="InterPro" id="IPR009081">
    <property type="entry name" value="PP-bd_ACP"/>
</dbReference>
<protein>
    <submittedName>
        <fullName evidence="10">Cytochrome P450/predicted NAD/FAD-dependent oxidoreductase/acyl carrier protein</fullName>
    </submittedName>
</protein>
<evidence type="ECO:0000256" key="5">
    <source>
        <dbReference type="ARBA" id="ARBA00022723"/>
    </source>
</evidence>
<dbReference type="PROSITE" id="PS00012">
    <property type="entry name" value="PHOSPHOPANTETHEINE"/>
    <property type="match status" value="1"/>
</dbReference>
<dbReference type="GO" id="GO:0004497">
    <property type="term" value="F:monooxygenase activity"/>
    <property type="evidence" value="ECO:0007669"/>
    <property type="project" value="UniProtKB-KW"/>
</dbReference>
<dbReference type="FunFam" id="1.10.630.10:FF:000018">
    <property type="entry name" value="Cytochrome P450 monooxygenase"/>
    <property type="match status" value="1"/>
</dbReference>
<keyword evidence="8" id="KW-0503">Monooxygenase</keyword>
<keyword evidence="2" id="KW-0596">Phosphopantetheine</keyword>
<dbReference type="Gene3D" id="1.10.1200.10">
    <property type="entry name" value="ACP-like"/>
    <property type="match status" value="1"/>
</dbReference>
<feature type="domain" description="Carrier" evidence="9">
    <location>
        <begin position="343"/>
        <end position="430"/>
    </location>
</feature>
<sequence length="1113" mass="122487">MGAGVSGLTVARELERLGHAVTVLEAAGHVGGKCASVTLDGHVFDVGGHVCTGMYKRLRELLTELGLSTEDITPVTRQPFLSQEGRQRYKELRAERFPDIATAGLAHSARALAMPAREWLTELPEFEDAFGLGYTSSGYGRLRGDLPALYLVKYAEMTGLLCDRLTRPFTVAGGFGQVWDRVAASLKDVRCGVTISAIRRHGNRVLVTVGAETLQFDDLVLTVPLDQLLPVLDAREDERDIASRIRYHDYRTTFCTAPHQPRLAFTLYGDVSFHHRYPDSEVCACYSYGPADVAEVFEERRWKYMPRFGCADLADGIYDRIEELQGRHRTYHVGSLPAFELVECNLDYAQEFVARHFGTDLTEWLARRVSAETKRPVDPHAPVATLGLESLSMATVLADLSERLGYRIPHSLLLELPTLDAVARHLDEHGAEVARPQSLALALTPPRPFFCVGGAVGAAYYLLPLARAIGQQQTFYALQSPGFDGVDEPLDEVSALARRHVEEIKAIQPHGPYLVGGHSFGGLVAYEVGRVLRAQGDEVAQVILIDTYLAEPGQPEPPADDVAIIEELWRMRTLAFRGADAPRRRVDQSLSPAEQRRELGRFLGASGPADEHIAAIMRVYQAQLEAVVRYEPGPSDLAVTLIKAAGGFPQVLFDDRHIQLRLDDPANGWEHVSLGRLSVITVPGNHFTAFAPPDLTALAAAVRDCITRIPAPRPPEQARIESSIHLNPMDPDFLRDPYPFYHLLRDLAPVYRDEALDGWVLTRHAEVSALLRDPSVIRPSTSTLLPRLPADVLDDLRPFIDWLDSSLPFSNRERHERMRRVLAGSFTGRAMEALRADVEKTVAEMLAQIDRPGPVEFMSEVAYPLPGRVVMDLVGVPRADQPQVARWGREIMAVLGQAQFGEDPAAVAYRAMAAADELTTYVRGLTVDERFAGGWANEDEMVANVISLINAGLETTANYIGNSVLALLRNPDQFELLRTDPSIARTAAEELLRYDTPAPIITPQQATVDLELGGKRIKAGELVFPVLGAANRDPGRYPDPDRLDLCRPDAAGHLTFGAGVHYCIGAALARIEGQVLFPALAARFPRLRLAEEPVFRPDPALRGLAGLPLSTQG</sequence>
<dbReference type="InterPro" id="IPR017972">
    <property type="entry name" value="Cyt_P450_CS"/>
</dbReference>
<evidence type="ECO:0000256" key="6">
    <source>
        <dbReference type="ARBA" id="ARBA00023002"/>
    </source>
</evidence>
<organism evidence="10 11">
    <name type="scientific">Kutzneria kofuensis</name>
    <dbReference type="NCBI Taxonomy" id="103725"/>
    <lineage>
        <taxon>Bacteria</taxon>
        <taxon>Bacillati</taxon>
        <taxon>Actinomycetota</taxon>
        <taxon>Actinomycetes</taxon>
        <taxon>Pseudonocardiales</taxon>
        <taxon>Pseudonocardiaceae</taxon>
        <taxon>Kutzneria</taxon>
    </lineage>
</organism>
<dbReference type="GO" id="GO:0005506">
    <property type="term" value="F:iron ion binding"/>
    <property type="evidence" value="ECO:0007669"/>
    <property type="project" value="InterPro"/>
</dbReference>
<evidence type="ECO:0000256" key="4">
    <source>
        <dbReference type="ARBA" id="ARBA00022617"/>
    </source>
</evidence>